<evidence type="ECO:0000256" key="3">
    <source>
        <dbReference type="ARBA" id="ARBA00022729"/>
    </source>
</evidence>
<evidence type="ECO:0000256" key="2">
    <source>
        <dbReference type="ARBA" id="ARBA00022448"/>
    </source>
</evidence>
<dbReference type="EMBL" id="CACVAX010000001">
    <property type="protein sequence ID" value="CAA6800710.1"/>
    <property type="molecule type" value="Genomic_DNA"/>
</dbReference>
<keyword evidence="2" id="KW-0813">Transport</keyword>
<dbReference type="InterPro" id="IPR023614">
    <property type="entry name" value="Porin_dom_sf"/>
</dbReference>
<protein>
    <recommendedName>
        <fullName evidence="5">Outer membrane porin, OprD family</fullName>
    </recommendedName>
</protein>
<dbReference type="Pfam" id="PF03573">
    <property type="entry name" value="OprD"/>
    <property type="match status" value="1"/>
</dbReference>
<name>A0A6S6S5B6_9BACT</name>
<evidence type="ECO:0008006" key="5">
    <source>
        <dbReference type="Google" id="ProtNLM"/>
    </source>
</evidence>
<comment type="similarity">
    <text evidence="1">Belongs to the outer membrane porin (Opr) (TC 1.B.25) family.</text>
</comment>
<gene>
    <name evidence="4" type="ORF">HELGO_WM9784</name>
</gene>
<proteinExistence type="inferred from homology"/>
<dbReference type="GO" id="GO:0016020">
    <property type="term" value="C:membrane"/>
    <property type="evidence" value="ECO:0007669"/>
    <property type="project" value="InterPro"/>
</dbReference>
<organism evidence="4">
    <name type="scientific">uncultured Sulfurovum sp</name>
    <dbReference type="NCBI Taxonomy" id="269237"/>
    <lineage>
        <taxon>Bacteria</taxon>
        <taxon>Pseudomonadati</taxon>
        <taxon>Campylobacterota</taxon>
        <taxon>Epsilonproteobacteria</taxon>
        <taxon>Campylobacterales</taxon>
        <taxon>Sulfurovaceae</taxon>
        <taxon>Sulfurovum</taxon>
        <taxon>environmental samples</taxon>
    </lineage>
</organism>
<accession>A0A6S6S5B6</accession>
<dbReference type="PANTHER" id="PTHR34596">
    <property type="entry name" value="CHITOPORIN"/>
    <property type="match status" value="1"/>
</dbReference>
<dbReference type="AlphaFoldDB" id="A0A6S6S5B6"/>
<dbReference type="Gene3D" id="2.40.160.10">
    <property type="entry name" value="Porin"/>
    <property type="match status" value="1"/>
</dbReference>
<dbReference type="PANTHER" id="PTHR34596:SF2">
    <property type="entry name" value="CHITOPORIN"/>
    <property type="match status" value="1"/>
</dbReference>
<dbReference type="GO" id="GO:0015288">
    <property type="term" value="F:porin activity"/>
    <property type="evidence" value="ECO:0007669"/>
    <property type="project" value="TreeGrafter"/>
</dbReference>
<keyword evidence="3" id="KW-0732">Signal</keyword>
<dbReference type="SUPFAM" id="SSF56935">
    <property type="entry name" value="Porins"/>
    <property type="match status" value="1"/>
</dbReference>
<sequence length="375" mass="41606">MILGLIVLLTLGVEAVENSDYELNGYIRGTYHIHDIKNDKKYEDDAIGGKLHYETPSYEGMKLGTSLYFTSKLFNDDNSDIIPLRGEYEKSYTILGELYLEGKLGETRLKIGRQELNTPFADMDDIGMVPNTFEGLTLVNNDVENLELFVGQINKMSGVGAEVVDEFTRVNGSDNMQIVGATYSGIDKVTLDAWYNRLKNAEIDGIAYLASNYEDNFQNYNYALGLQYAHQSYLLGEDTEVFGAKLDLGFQNLGVILTGAYNKINGNVASSGFGGGPFFSASEFLVIDNAGKDTHTKSFGVELDASTLGVNDLTLGLGKMYIETEDKKKASEFDVCASYAINEKLIIDMVYAYLKPETVGIRNAEHLHVYVNYNF</sequence>
<evidence type="ECO:0000313" key="4">
    <source>
        <dbReference type="EMBL" id="CAA6800710.1"/>
    </source>
</evidence>
<reference evidence="4" key="1">
    <citation type="submission" date="2020-01" db="EMBL/GenBank/DDBJ databases">
        <authorList>
            <person name="Meier V. D."/>
            <person name="Meier V D."/>
        </authorList>
    </citation>
    <scope>NUCLEOTIDE SEQUENCE</scope>
    <source>
        <strain evidence="4">HLG_WM_MAG_04</strain>
    </source>
</reference>
<dbReference type="InterPro" id="IPR005318">
    <property type="entry name" value="OM_porin_bac"/>
</dbReference>
<evidence type="ECO:0000256" key="1">
    <source>
        <dbReference type="ARBA" id="ARBA00009075"/>
    </source>
</evidence>